<comment type="caution">
    <text evidence="1">The sequence shown here is derived from an EMBL/GenBank/DDBJ whole genome shotgun (WGS) entry which is preliminary data.</text>
</comment>
<gene>
    <name evidence="1" type="ORF">E2C01_090750</name>
</gene>
<keyword evidence="2" id="KW-1185">Reference proteome</keyword>
<proteinExistence type="predicted"/>
<sequence>MASLHYFNPHTTNFRSCIISPNSKQN</sequence>
<evidence type="ECO:0000313" key="1">
    <source>
        <dbReference type="EMBL" id="MPC95534.1"/>
    </source>
</evidence>
<reference evidence="1 2" key="1">
    <citation type="submission" date="2019-05" db="EMBL/GenBank/DDBJ databases">
        <title>Another draft genome of Portunus trituberculatus and its Hox gene families provides insights of decapod evolution.</title>
        <authorList>
            <person name="Jeong J.-H."/>
            <person name="Song I."/>
            <person name="Kim S."/>
            <person name="Choi T."/>
            <person name="Kim D."/>
            <person name="Ryu S."/>
            <person name="Kim W."/>
        </authorList>
    </citation>
    <scope>NUCLEOTIDE SEQUENCE [LARGE SCALE GENOMIC DNA]</scope>
    <source>
        <tissue evidence="1">Muscle</tissue>
    </source>
</reference>
<protein>
    <submittedName>
        <fullName evidence="1">Uncharacterized protein</fullName>
    </submittedName>
</protein>
<dbReference type="AlphaFoldDB" id="A0A5B7JT88"/>
<dbReference type="EMBL" id="VSRR010102605">
    <property type="protein sequence ID" value="MPC95534.1"/>
    <property type="molecule type" value="Genomic_DNA"/>
</dbReference>
<name>A0A5B7JT88_PORTR</name>
<organism evidence="1 2">
    <name type="scientific">Portunus trituberculatus</name>
    <name type="common">Swimming crab</name>
    <name type="synonym">Neptunus trituberculatus</name>
    <dbReference type="NCBI Taxonomy" id="210409"/>
    <lineage>
        <taxon>Eukaryota</taxon>
        <taxon>Metazoa</taxon>
        <taxon>Ecdysozoa</taxon>
        <taxon>Arthropoda</taxon>
        <taxon>Crustacea</taxon>
        <taxon>Multicrustacea</taxon>
        <taxon>Malacostraca</taxon>
        <taxon>Eumalacostraca</taxon>
        <taxon>Eucarida</taxon>
        <taxon>Decapoda</taxon>
        <taxon>Pleocyemata</taxon>
        <taxon>Brachyura</taxon>
        <taxon>Eubrachyura</taxon>
        <taxon>Portunoidea</taxon>
        <taxon>Portunidae</taxon>
        <taxon>Portuninae</taxon>
        <taxon>Portunus</taxon>
    </lineage>
</organism>
<evidence type="ECO:0000313" key="2">
    <source>
        <dbReference type="Proteomes" id="UP000324222"/>
    </source>
</evidence>
<accession>A0A5B7JT88</accession>
<dbReference type="Proteomes" id="UP000324222">
    <property type="component" value="Unassembled WGS sequence"/>
</dbReference>